<keyword evidence="12" id="KW-0472">Membrane</keyword>
<evidence type="ECO:0000256" key="11">
    <source>
        <dbReference type="ARBA" id="ARBA00023012"/>
    </source>
</evidence>
<dbReference type="FunFam" id="3.30.565.10:FF:000010">
    <property type="entry name" value="Sensor histidine kinase RcsC"/>
    <property type="match status" value="1"/>
</dbReference>
<dbReference type="InterPro" id="IPR001789">
    <property type="entry name" value="Sig_transdc_resp-reg_receiver"/>
</dbReference>
<keyword evidence="8" id="KW-0418">Kinase</keyword>
<keyword evidence="9" id="KW-0067">ATP-binding</keyword>
<evidence type="ECO:0000256" key="9">
    <source>
        <dbReference type="ARBA" id="ARBA00022840"/>
    </source>
</evidence>
<dbReference type="Gene3D" id="3.30.565.10">
    <property type="entry name" value="Histidine kinase-like ATPase, C-terminal domain"/>
    <property type="match status" value="1"/>
</dbReference>
<feature type="domain" description="Response regulatory" evidence="16">
    <location>
        <begin position="723"/>
        <end position="842"/>
    </location>
</feature>
<dbReference type="CDD" id="cd17546">
    <property type="entry name" value="REC_hyHK_CKI1_RcsC-like"/>
    <property type="match status" value="1"/>
</dbReference>
<evidence type="ECO:0000256" key="7">
    <source>
        <dbReference type="ARBA" id="ARBA00022741"/>
    </source>
</evidence>
<evidence type="ECO:0000256" key="13">
    <source>
        <dbReference type="PROSITE-ProRule" id="PRU00169"/>
    </source>
</evidence>
<dbReference type="InterPro" id="IPR036890">
    <property type="entry name" value="HATPase_C_sf"/>
</dbReference>
<evidence type="ECO:0000256" key="14">
    <source>
        <dbReference type="SAM" id="MobiDB-lite"/>
    </source>
</evidence>
<dbReference type="PANTHER" id="PTHR45339">
    <property type="entry name" value="HYBRID SIGNAL TRANSDUCTION HISTIDINE KINASE J"/>
    <property type="match status" value="1"/>
</dbReference>
<dbReference type="GO" id="GO:0000155">
    <property type="term" value="F:phosphorelay sensor kinase activity"/>
    <property type="evidence" value="ECO:0007669"/>
    <property type="project" value="InterPro"/>
</dbReference>
<dbReference type="PROSITE" id="PS50109">
    <property type="entry name" value="HIS_KIN"/>
    <property type="match status" value="1"/>
</dbReference>
<dbReference type="SMART" id="SM00387">
    <property type="entry name" value="HATPase_c"/>
    <property type="match status" value="1"/>
</dbReference>
<protein>
    <recommendedName>
        <fullName evidence="3">histidine kinase</fullName>
        <ecNumber evidence="3">2.7.13.3</ecNumber>
    </recommendedName>
</protein>
<evidence type="ECO:0000256" key="3">
    <source>
        <dbReference type="ARBA" id="ARBA00012438"/>
    </source>
</evidence>
<dbReference type="EC" id="2.7.13.3" evidence="3"/>
<dbReference type="InterPro" id="IPR035965">
    <property type="entry name" value="PAS-like_dom_sf"/>
</dbReference>
<evidence type="ECO:0000256" key="4">
    <source>
        <dbReference type="ARBA" id="ARBA00022553"/>
    </source>
</evidence>
<feature type="domain" description="Response regulatory" evidence="16">
    <location>
        <begin position="577"/>
        <end position="689"/>
    </location>
</feature>
<keyword evidence="18" id="KW-1185">Reference proteome</keyword>
<keyword evidence="11" id="KW-0902">Two-component regulatory system</keyword>
<dbReference type="InterPro" id="IPR003594">
    <property type="entry name" value="HATPase_dom"/>
</dbReference>
<evidence type="ECO:0000256" key="1">
    <source>
        <dbReference type="ARBA" id="ARBA00000085"/>
    </source>
</evidence>
<dbReference type="GO" id="GO:0016020">
    <property type="term" value="C:membrane"/>
    <property type="evidence" value="ECO:0007669"/>
    <property type="project" value="UniProtKB-SubCell"/>
</dbReference>
<dbReference type="RefSeq" id="WP_076444167.1">
    <property type="nucleotide sequence ID" value="NZ_FTOQ01000001.1"/>
</dbReference>
<evidence type="ECO:0000313" key="18">
    <source>
        <dbReference type="Proteomes" id="UP000186684"/>
    </source>
</evidence>
<dbReference type="FunFam" id="1.10.287.130:FF:000004">
    <property type="entry name" value="Ethylene receptor 1"/>
    <property type="match status" value="1"/>
</dbReference>
<reference evidence="18" key="1">
    <citation type="submission" date="2017-01" db="EMBL/GenBank/DDBJ databases">
        <authorList>
            <person name="Varghese N."/>
            <person name="Submissions S."/>
        </authorList>
    </citation>
    <scope>NUCLEOTIDE SEQUENCE [LARGE SCALE GENOMIC DNA]</scope>
    <source>
        <strain evidence="18">DSM 29430</strain>
    </source>
</reference>
<dbReference type="InterPro" id="IPR005467">
    <property type="entry name" value="His_kinase_dom"/>
</dbReference>
<dbReference type="Proteomes" id="UP000186684">
    <property type="component" value="Unassembled WGS sequence"/>
</dbReference>
<dbReference type="CDD" id="cd00082">
    <property type="entry name" value="HisKA"/>
    <property type="match status" value="1"/>
</dbReference>
<dbReference type="Pfam" id="PF00512">
    <property type="entry name" value="HisKA"/>
    <property type="match status" value="1"/>
</dbReference>
<evidence type="ECO:0000256" key="6">
    <source>
        <dbReference type="ARBA" id="ARBA00022692"/>
    </source>
</evidence>
<accession>A0A1N7JUH0</accession>
<dbReference type="SUPFAM" id="SSF55874">
    <property type="entry name" value="ATPase domain of HSP90 chaperone/DNA topoisomerase II/histidine kinase"/>
    <property type="match status" value="1"/>
</dbReference>
<organism evidence="17 18">
    <name type="scientific">Roseivivax lentus</name>
    <dbReference type="NCBI Taxonomy" id="633194"/>
    <lineage>
        <taxon>Bacteria</taxon>
        <taxon>Pseudomonadati</taxon>
        <taxon>Pseudomonadota</taxon>
        <taxon>Alphaproteobacteria</taxon>
        <taxon>Rhodobacterales</taxon>
        <taxon>Roseobacteraceae</taxon>
        <taxon>Roseivivax</taxon>
    </lineage>
</organism>
<gene>
    <name evidence="17" type="ORF">SAMN05421759_101234</name>
</gene>
<dbReference type="Pfam" id="PF02518">
    <property type="entry name" value="HATPase_c"/>
    <property type="match status" value="1"/>
</dbReference>
<evidence type="ECO:0000256" key="12">
    <source>
        <dbReference type="ARBA" id="ARBA00023136"/>
    </source>
</evidence>
<evidence type="ECO:0000256" key="8">
    <source>
        <dbReference type="ARBA" id="ARBA00022777"/>
    </source>
</evidence>
<keyword evidence="10" id="KW-1133">Transmembrane helix</keyword>
<keyword evidence="7" id="KW-0547">Nucleotide-binding</keyword>
<dbReference type="SUPFAM" id="SSF52172">
    <property type="entry name" value="CheY-like"/>
    <property type="match status" value="2"/>
</dbReference>
<name>A0A1N7JUH0_9RHOB</name>
<evidence type="ECO:0000256" key="5">
    <source>
        <dbReference type="ARBA" id="ARBA00022679"/>
    </source>
</evidence>
<dbReference type="SUPFAM" id="SSF47384">
    <property type="entry name" value="Homodimeric domain of signal transducing histidine kinase"/>
    <property type="match status" value="1"/>
</dbReference>
<dbReference type="CDD" id="cd16922">
    <property type="entry name" value="HATPase_EvgS-ArcB-TorS-like"/>
    <property type="match status" value="1"/>
</dbReference>
<dbReference type="Pfam" id="PF12860">
    <property type="entry name" value="PAS_7"/>
    <property type="match status" value="2"/>
</dbReference>
<dbReference type="InterPro" id="IPR036097">
    <property type="entry name" value="HisK_dim/P_sf"/>
</dbReference>
<dbReference type="Gene3D" id="3.30.450.20">
    <property type="entry name" value="PAS domain"/>
    <property type="match status" value="1"/>
</dbReference>
<evidence type="ECO:0000256" key="10">
    <source>
        <dbReference type="ARBA" id="ARBA00022989"/>
    </source>
</evidence>
<dbReference type="Gene3D" id="3.40.50.2300">
    <property type="match status" value="2"/>
</dbReference>
<comment type="subcellular location">
    <subcellularLocation>
        <location evidence="2">Membrane</location>
    </subcellularLocation>
</comment>
<proteinExistence type="predicted"/>
<dbReference type="STRING" id="633194.SAMN05421759_101234"/>
<dbReference type="PANTHER" id="PTHR45339:SF5">
    <property type="entry name" value="HISTIDINE KINASE"/>
    <property type="match status" value="1"/>
</dbReference>
<dbReference type="OrthoDB" id="9801651at2"/>
<evidence type="ECO:0000259" key="15">
    <source>
        <dbReference type="PROSITE" id="PS50109"/>
    </source>
</evidence>
<comment type="catalytic activity">
    <reaction evidence="1">
        <text>ATP + protein L-histidine = ADP + protein N-phospho-L-histidine.</text>
        <dbReference type="EC" id="2.7.13.3"/>
    </reaction>
</comment>
<dbReference type="PRINTS" id="PR00344">
    <property type="entry name" value="BCTRLSENSOR"/>
</dbReference>
<feature type="domain" description="Histidine kinase" evidence="15">
    <location>
        <begin position="339"/>
        <end position="560"/>
    </location>
</feature>
<dbReference type="Pfam" id="PF00072">
    <property type="entry name" value="Response_reg"/>
    <property type="match status" value="1"/>
</dbReference>
<evidence type="ECO:0000313" key="17">
    <source>
        <dbReference type="EMBL" id="SIS52980.1"/>
    </source>
</evidence>
<dbReference type="AlphaFoldDB" id="A0A1N7JUH0"/>
<dbReference type="Gene3D" id="1.10.287.130">
    <property type="match status" value="1"/>
</dbReference>
<dbReference type="InterPro" id="IPR011006">
    <property type="entry name" value="CheY-like_superfamily"/>
</dbReference>
<comment type="caution">
    <text evidence="13">Lacks conserved residue(s) required for the propagation of feature annotation.</text>
</comment>
<dbReference type="InterPro" id="IPR003661">
    <property type="entry name" value="HisK_dim/P_dom"/>
</dbReference>
<keyword evidence="5" id="KW-0808">Transferase</keyword>
<feature type="modified residue" description="4-aspartylphosphate" evidence="13">
    <location>
        <position position="772"/>
    </location>
</feature>
<feature type="region of interest" description="Disordered" evidence="14">
    <location>
        <begin position="693"/>
        <end position="715"/>
    </location>
</feature>
<dbReference type="GO" id="GO:0005524">
    <property type="term" value="F:ATP binding"/>
    <property type="evidence" value="ECO:0007669"/>
    <property type="project" value="UniProtKB-KW"/>
</dbReference>
<sequence>MTLSQALTAERRARLAAEQLLAQKHRELMAANRKLGLHTRELAQEVYEARAQMASMRSENERVSTELDRAVQRIEMVESHLWQALEAIHDGFALFNSDGTLEIANTAFLSLFDGLSDVGPGTHYRHIIAITAEEGLVDLGDEPSADWVARMEASFETPNAKPQALKLFDGRFVKMQNRRTGDDAVVCLVTDTTELMRMWQAVQQLPDGFVLYDAEDRLVMCNDKYRSFYAKSAPAMVPGATFEDILRYGLKNRQYLEAIGREEEWLAERLAHHRQADLIIEQPLEDGRWLRIFERRITDGSRVGLRVDITDLKETQANLEDAIRRAEAANRAKSAFLANMSHEIRTPMNGVVSMSELLMSTPLDDEQRLYSETIQKSGEALLMIINDLLDFSKIEADRVVIADEPFDLECMIHDLVTLVQGSARDKGLVLLVDYDIFLPSRFTGDVHRLRQVLTNLIGNAIKFTDQGQVLVRIFGLGEEDGRTTLNITVEDTGIGIPPDKTEHIFGVFNQVEEDRDRAFEGTGLGLSICKRLVELMGGEIWVESTPGEGACFGFRLSLGKAPQPDGGEPVSFDTITRVLVADPHAGSRAIIARQLGQSGIAAIVAASAEEADAARDADWQVAVLADDLGGVPGKKLASRWRRDGETRGIILTVTLPDQERSALEQDIVQAVLTRPTPRANLYAALGRLAQQTDVPEPDASPDMAPAPPSRRIAPPAAPTRTIDLLLAEDNKTNQLVFTKMVADLPVRLRIAGNGQEALDQIAEARPDAVFMDISMPGMDGKEATRRLRAEEARSGAARLPIIAVTAHAMPGDREALIAAGLDDYVTKPVRKAAIRAAIAAALPGRLPED</sequence>
<dbReference type="SMART" id="SM00448">
    <property type="entry name" value="REC"/>
    <property type="match status" value="2"/>
</dbReference>
<dbReference type="EMBL" id="FTOQ01000001">
    <property type="protein sequence ID" value="SIS52980.1"/>
    <property type="molecule type" value="Genomic_DNA"/>
</dbReference>
<dbReference type="PROSITE" id="PS50110">
    <property type="entry name" value="RESPONSE_REGULATORY"/>
    <property type="match status" value="2"/>
</dbReference>
<keyword evidence="6" id="KW-0812">Transmembrane</keyword>
<dbReference type="SMART" id="SM00388">
    <property type="entry name" value="HisKA"/>
    <property type="match status" value="1"/>
</dbReference>
<dbReference type="SUPFAM" id="SSF55785">
    <property type="entry name" value="PYP-like sensor domain (PAS domain)"/>
    <property type="match status" value="1"/>
</dbReference>
<evidence type="ECO:0000256" key="2">
    <source>
        <dbReference type="ARBA" id="ARBA00004370"/>
    </source>
</evidence>
<keyword evidence="4 13" id="KW-0597">Phosphoprotein</keyword>
<dbReference type="InterPro" id="IPR004358">
    <property type="entry name" value="Sig_transdc_His_kin-like_C"/>
</dbReference>
<evidence type="ECO:0000259" key="16">
    <source>
        <dbReference type="PROSITE" id="PS50110"/>
    </source>
</evidence>